<sequence length="57" mass="6255">PGAKACILASKGKALPYKSWWGAGNREVKASPRYSVHLSALNTEMINDLPLRHLLHS</sequence>
<feature type="non-terminal residue" evidence="1">
    <location>
        <position position="57"/>
    </location>
</feature>
<protein>
    <submittedName>
        <fullName evidence="1">Uncharacterized protein</fullName>
    </submittedName>
</protein>
<evidence type="ECO:0000313" key="1">
    <source>
        <dbReference type="EMBL" id="KAI4824517.1"/>
    </source>
</evidence>
<organism evidence="1 2">
    <name type="scientific">Chaenocephalus aceratus</name>
    <name type="common">Blackfin icefish</name>
    <name type="synonym">Chaenichthys aceratus</name>
    <dbReference type="NCBI Taxonomy" id="36190"/>
    <lineage>
        <taxon>Eukaryota</taxon>
        <taxon>Metazoa</taxon>
        <taxon>Chordata</taxon>
        <taxon>Craniata</taxon>
        <taxon>Vertebrata</taxon>
        <taxon>Euteleostomi</taxon>
        <taxon>Actinopterygii</taxon>
        <taxon>Neopterygii</taxon>
        <taxon>Teleostei</taxon>
        <taxon>Neoteleostei</taxon>
        <taxon>Acanthomorphata</taxon>
        <taxon>Eupercaria</taxon>
        <taxon>Perciformes</taxon>
        <taxon>Notothenioidei</taxon>
        <taxon>Channichthyidae</taxon>
        <taxon>Chaenocephalus</taxon>
    </lineage>
</organism>
<feature type="non-terminal residue" evidence="1">
    <location>
        <position position="1"/>
    </location>
</feature>
<comment type="caution">
    <text evidence="1">The sequence shown here is derived from an EMBL/GenBank/DDBJ whole genome shotgun (WGS) entry which is preliminary data.</text>
</comment>
<reference evidence="1" key="1">
    <citation type="submission" date="2022-05" db="EMBL/GenBank/DDBJ databases">
        <title>Chromosome-level genome of Chaenocephalus aceratus.</title>
        <authorList>
            <person name="Park H."/>
        </authorList>
    </citation>
    <scope>NUCLEOTIDE SEQUENCE</scope>
    <source>
        <strain evidence="1">KU_202001</strain>
    </source>
</reference>
<gene>
    <name evidence="1" type="ORF">KUCAC02_013021</name>
</gene>
<dbReference type="EMBL" id="CM043791">
    <property type="protein sequence ID" value="KAI4824517.1"/>
    <property type="molecule type" value="Genomic_DNA"/>
</dbReference>
<accession>A0ACB9XDB5</accession>
<proteinExistence type="predicted"/>
<name>A0ACB9XDB5_CHAAC</name>
<dbReference type="Proteomes" id="UP001057452">
    <property type="component" value="Chromosome 7"/>
</dbReference>
<evidence type="ECO:0000313" key="2">
    <source>
        <dbReference type="Proteomes" id="UP001057452"/>
    </source>
</evidence>
<keyword evidence="2" id="KW-1185">Reference proteome</keyword>